<dbReference type="OrthoDB" id="7066706at2"/>
<dbReference type="InterPro" id="IPR027417">
    <property type="entry name" value="P-loop_NTPase"/>
</dbReference>
<keyword evidence="3" id="KW-1185">Reference proteome</keyword>
<evidence type="ECO:0000313" key="1">
    <source>
        <dbReference type="EMBL" id="ARU93157.1"/>
    </source>
</evidence>
<dbReference type="Proteomes" id="UP000195814">
    <property type="component" value="Chromosome"/>
</dbReference>
<dbReference type="Gene3D" id="3.40.50.300">
    <property type="entry name" value="P-loop containing nucleotide triphosphate hydrolases"/>
    <property type="match status" value="1"/>
</dbReference>
<dbReference type="RefSeq" id="WP_087487544.1">
    <property type="nucleotide sequence ID" value="NZ_CP015579.1"/>
</dbReference>
<dbReference type="KEGG" id="tci:A7K98_04715"/>
<dbReference type="Proteomes" id="UP000195729">
    <property type="component" value="Chromosome"/>
</dbReference>
<evidence type="ECO:0000313" key="2">
    <source>
        <dbReference type="EMBL" id="ARU97196.1"/>
    </source>
</evidence>
<evidence type="ECO:0000313" key="3">
    <source>
        <dbReference type="Proteomes" id="UP000195729"/>
    </source>
</evidence>
<protein>
    <recommendedName>
        <fullName evidence="5">Pilus assembly protein</fullName>
    </recommendedName>
</protein>
<evidence type="ECO:0008006" key="5">
    <source>
        <dbReference type="Google" id="ProtNLM"/>
    </source>
</evidence>
<sequence>MLLFSSNQKSQQVHTESVLVVAADQQVMEKICEQLAIRDTGDIRCFSGSVGQLENYTESTDVDAVVFEVSDFDTPESIAQLMNLHVSRTAIRVAVGHRDSLILADSYLQKQISYCHYPSQLNRIAPLIVAKGQTGREANSAVKMAILGCKGGIGTSSLSYYIAEDIARRRQSPTLLVQGAGGSRNLDLISRVSISNEITLLQNNFFAMYEENNHAWFFNDPVYDRHQCVIFDFSAFNASDQDIENVLTHSDCVLLICDRNLASVRVAKKILEANAHLQSSNNGLRRLYLCFNQHHPKVSSEVNAREAGDLIGQPVDIIVPYLLKAGDPSMTLDFSGKNKTVLENLTYLLLGKKRAAKERVAKGNSLFSVMKSRLTRKSD</sequence>
<dbReference type="AlphaFoldDB" id="A0A1Y0L5A9"/>
<name>A0A1Y0L5A9_TATCI</name>
<evidence type="ECO:0000313" key="4">
    <source>
        <dbReference type="Proteomes" id="UP000195814"/>
    </source>
</evidence>
<dbReference type="SUPFAM" id="SSF52540">
    <property type="entry name" value="P-loop containing nucleoside triphosphate hydrolases"/>
    <property type="match status" value="1"/>
</dbReference>
<gene>
    <name evidence="1" type="ORF">A7K98_04715</name>
    <name evidence="2" type="ORF">A7K99_04715</name>
</gene>
<proteinExistence type="predicted"/>
<organism evidence="1 4">
    <name type="scientific">Tatumella citrea</name>
    <name type="common">Pantoea citrea</name>
    <dbReference type="NCBI Taxonomy" id="53336"/>
    <lineage>
        <taxon>Bacteria</taxon>
        <taxon>Pseudomonadati</taxon>
        <taxon>Pseudomonadota</taxon>
        <taxon>Gammaproteobacteria</taxon>
        <taxon>Enterobacterales</taxon>
        <taxon>Erwiniaceae</taxon>
        <taxon>Tatumella</taxon>
    </lineage>
</organism>
<accession>A0A1Y0L5A9</accession>
<dbReference type="EMBL" id="CP015581">
    <property type="protein sequence ID" value="ARU97196.1"/>
    <property type="molecule type" value="Genomic_DNA"/>
</dbReference>
<reference evidence="3 4" key="1">
    <citation type="submission" date="2016-05" db="EMBL/GenBank/DDBJ databases">
        <title>Complete genome sequence of two 2,5-diketo-D-glunonic acid producing strain Tatumella citrea.</title>
        <authorList>
            <person name="Duan C."/>
            <person name="Yang J."/>
            <person name="Yang S."/>
        </authorList>
    </citation>
    <scope>NUCLEOTIDE SEQUENCE [LARGE SCALE GENOMIC DNA]</scope>
    <source>
        <strain evidence="2 3">ATCC 39140</strain>
        <strain evidence="1 4">DSM 13699</strain>
    </source>
</reference>
<dbReference type="EMBL" id="CP015579">
    <property type="protein sequence ID" value="ARU93157.1"/>
    <property type="molecule type" value="Genomic_DNA"/>
</dbReference>